<dbReference type="STRING" id="1000565.METUNv1_02107"/>
<feature type="transmembrane region" description="Helical" evidence="9">
    <location>
        <begin position="460"/>
        <end position="481"/>
    </location>
</feature>
<evidence type="ECO:0000256" key="4">
    <source>
        <dbReference type="ARBA" id="ARBA00022679"/>
    </source>
</evidence>
<comment type="function">
    <text evidence="9">Catalyzes the phospholipid dependent N-acylation of the N-terminal cysteine of apolipoprotein, the last step in lipoprotein maturation.</text>
</comment>
<keyword evidence="12" id="KW-1185">Reference proteome</keyword>
<comment type="catalytic activity">
    <reaction evidence="9">
        <text>N-terminal S-1,2-diacyl-sn-glyceryl-L-cysteinyl-[lipoprotein] + a glycerophospholipid = N-acyl-S-1,2-diacyl-sn-glyceryl-L-cysteinyl-[lipoprotein] + a 2-acyl-sn-glycero-3-phospholipid + H(+)</text>
        <dbReference type="Rhea" id="RHEA:48228"/>
        <dbReference type="Rhea" id="RHEA-COMP:14681"/>
        <dbReference type="Rhea" id="RHEA-COMP:14684"/>
        <dbReference type="ChEBI" id="CHEBI:15378"/>
        <dbReference type="ChEBI" id="CHEBI:136912"/>
        <dbReference type="ChEBI" id="CHEBI:140656"/>
        <dbReference type="ChEBI" id="CHEBI:140657"/>
        <dbReference type="ChEBI" id="CHEBI:140660"/>
        <dbReference type="EC" id="2.3.1.269"/>
    </reaction>
</comment>
<dbReference type="Gene3D" id="3.60.110.10">
    <property type="entry name" value="Carbon-nitrogen hydrolase"/>
    <property type="match status" value="1"/>
</dbReference>
<feature type="transmembrane region" description="Helical" evidence="9">
    <location>
        <begin position="12"/>
        <end position="39"/>
    </location>
</feature>
<protein>
    <recommendedName>
        <fullName evidence="9">Apolipoprotein N-acyltransferase</fullName>
        <shortName evidence="9">ALP N-acyltransferase</shortName>
        <ecNumber evidence="9">2.3.1.269</ecNumber>
    </recommendedName>
</protein>
<keyword evidence="4 9" id="KW-0808">Transferase</keyword>
<comment type="similarity">
    <text evidence="2 9">Belongs to the CN hydrolase family. Apolipoprotein N-acyltransferase subfamily.</text>
</comment>
<dbReference type="OrthoDB" id="9804277at2"/>
<dbReference type="InterPro" id="IPR045378">
    <property type="entry name" value="LNT_N"/>
</dbReference>
<evidence type="ECO:0000259" key="10">
    <source>
        <dbReference type="PROSITE" id="PS50263"/>
    </source>
</evidence>
<feature type="transmembrane region" description="Helical" evidence="9">
    <location>
        <begin position="82"/>
        <end position="105"/>
    </location>
</feature>
<evidence type="ECO:0000256" key="9">
    <source>
        <dbReference type="HAMAP-Rule" id="MF_01148"/>
    </source>
</evidence>
<evidence type="ECO:0000256" key="1">
    <source>
        <dbReference type="ARBA" id="ARBA00004651"/>
    </source>
</evidence>
<comment type="subcellular location">
    <subcellularLocation>
        <location evidence="1 9">Cell membrane</location>
        <topology evidence="1 9">Multi-pass membrane protein</topology>
    </subcellularLocation>
</comment>
<keyword evidence="7 9" id="KW-0472">Membrane</keyword>
<evidence type="ECO:0000256" key="2">
    <source>
        <dbReference type="ARBA" id="ARBA00010065"/>
    </source>
</evidence>
<keyword evidence="3 9" id="KW-1003">Cell membrane</keyword>
<name>F5RCV2_METUF</name>
<feature type="domain" description="CN hydrolase" evidence="10">
    <location>
        <begin position="220"/>
        <end position="453"/>
    </location>
</feature>
<dbReference type="PANTHER" id="PTHR38686:SF1">
    <property type="entry name" value="APOLIPOPROTEIN N-ACYLTRANSFERASE"/>
    <property type="match status" value="1"/>
</dbReference>
<evidence type="ECO:0000313" key="12">
    <source>
        <dbReference type="Proteomes" id="UP000005019"/>
    </source>
</evidence>
<sequence length="486" mass="51783">MKPALRLTTAFVAGALSVAGFAPFGVFVLPVLTLATLLWLVDGLSPRPAALTGYVFGLGWFLAGVSWVNVSLSQFGGMPLPLSLLATFLFCAYLALFPAAALAALRALAPSPRLAPVLFAALWVLGEWLRGTLFTGFPWLASGYAHAAPSPLAGYVPVFGVHGAGFVAALMAGLLAAFVTQRLALRQVLLSLVALLAGGALLGAVSWTTPTGRTLTVSLLQGNIEQSMKWVPERLPESMNAYLDLARAWPADLVVLPETAVPLPYDEIDPRWLEAVRATGRDVLMGAVTVGEVDGRARYFNSARALGRDDAQYSKAHLVPFGEFTPPLFAWTLKLLSIPMSDFGRGAAVQPPLELAGEKVAVNICYEDVFGEELIAGAREATLLVNVSNTAWFGDSWAQPQHLQIAQLRALELGRPMLRATNTGMTAAIQPDGRVIAALPPFSRAGLRVELQGYQGLTPFLRWGNAPVLLLSLAVLIVAAVQRKKG</sequence>
<dbReference type="Pfam" id="PF00795">
    <property type="entry name" value="CN_hydrolase"/>
    <property type="match status" value="1"/>
</dbReference>
<feature type="transmembrane region" description="Helical" evidence="9">
    <location>
        <begin position="152"/>
        <end position="176"/>
    </location>
</feature>
<comment type="pathway">
    <text evidence="9">Protein modification; lipoprotein biosynthesis (N-acyl transfer).</text>
</comment>
<dbReference type="InterPro" id="IPR003010">
    <property type="entry name" value="C-N_Hydrolase"/>
</dbReference>
<evidence type="ECO:0000256" key="8">
    <source>
        <dbReference type="ARBA" id="ARBA00023315"/>
    </source>
</evidence>
<evidence type="ECO:0000256" key="7">
    <source>
        <dbReference type="ARBA" id="ARBA00023136"/>
    </source>
</evidence>
<dbReference type="PROSITE" id="PS50263">
    <property type="entry name" value="CN_HYDROLASE"/>
    <property type="match status" value="1"/>
</dbReference>
<dbReference type="HAMAP" id="MF_01148">
    <property type="entry name" value="Lnt"/>
    <property type="match status" value="1"/>
</dbReference>
<organism evidence="11 12">
    <name type="scientific">Methyloversatilis universalis (strain ATCC BAA-1314 / DSM 25237 / JCM 13912 / CCUG 52030 / FAM5)</name>
    <dbReference type="NCBI Taxonomy" id="1000565"/>
    <lineage>
        <taxon>Bacteria</taxon>
        <taxon>Pseudomonadati</taxon>
        <taxon>Pseudomonadota</taxon>
        <taxon>Betaproteobacteria</taxon>
        <taxon>Nitrosomonadales</taxon>
        <taxon>Sterolibacteriaceae</taxon>
        <taxon>Methyloversatilis</taxon>
    </lineage>
</organism>
<proteinExistence type="inferred from homology"/>
<dbReference type="Proteomes" id="UP000005019">
    <property type="component" value="Unassembled WGS sequence"/>
</dbReference>
<dbReference type="AlphaFoldDB" id="F5RCV2"/>
<dbReference type="EC" id="2.3.1.269" evidence="9"/>
<keyword evidence="5 9" id="KW-0812">Transmembrane</keyword>
<evidence type="ECO:0000256" key="5">
    <source>
        <dbReference type="ARBA" id="ARBA00022692"/>
    </source>
</evidence>
<dbReference type="InterPro" id="IPR036526">
    <property type="entry name" value="C-N_Hydrolase_sf"/>
</dbReference>
<dbReference type="eggNOG" id="COG0815">
    <property type="taxonomic scope" value="Bacteria"/>
</dbReference>
<feature type="transmembrane region" description="Helical" evidence="9">
    <location>
        <begin position="51"/>
        <end position="70"/>
    </location>
</feature>
<dbReference type="PANTHER" id="PTHR38686">
    <property type="entry name" value="APOLIPOPROTEIN N-ACYLTRANSFERASE"/>
    <property type="match status" value="1"/>
</dbReference>
<gene>
    <name evidence="9" type="primary">lnt</name>
    <name evidence="11" type="ORF">METUNv1_02107</name>
</gene>
<evidence type="ECO:0000256" key="6">
    <source>
        <dbReference type="ARBA" id="ARBA00022989"/>
    </source>
</evidence>
<dbReference type="UniPathway" id="UPA00666"/>
<feature type="transmembrane region" description="Helical" evidence="9">
    <location>
        <begin position="188"/>
        <end position="207"/>
    </location>
</feature>
<dbReference type="GO" id="GO:0005886">
    <property type="term" value="C:plasma membrane"/>
    <property type="evidence" value="ECO:0007669"/>
    <property type="project" value="UniProtKB-SubCell"/>
</dbReference>
<dbReference type="GO" id="GO:0016410">
    <property type="term" value="F:N-acyltransferase activity"/>
    <property type="evidence" value="ECO:0007669"/>
    <property type="project" value="UniProtKB-UniRule"/>
</dbReference>
<dbReference type="SUPFAM" id="SSF56317">
    <property type="entry name" value="Carbon-nitrogen hydrolase"/>
    <property type="match status" value="1"/>
</dbReference>
<dbReference type="CDD" id="cd07571">
    <property type="entry name" value="ALP_N-acyl_transferase"/>
    <property type="match status" value="1"/>
</dbReference>
<accession>F5RCV2</accession>
<reference evidence="11 12" key="1">
    <citation type="journal article" date="2011" name="J. Bacteriol.">
        <title>Genome sequence of Methyloversatilis universalis FAM5T, a methylotrophic representative of the order Rhodocyclales.</title>
        <authorList>
            <person name="Kittichotirat W."/>
            <person name="Good N.M."/>
            <person name="Hall R."/>
            <person name="Bringel F."/>
            <person name="Lajus A."/>
            <person name="Medigue C."/>
            <person name="Smalley N.E."/>
            <person name="Beck D."/>
            <person name="Bumgarner R."/>
            <person name="Vuilleumier S."/>
            <person name="Kalyuzhnaya M.G."/>
        </authorList>
    </citation>
    <scope>NUCLEOTIDE SEQUENCE [LARGE SCALE GENOMIC DNA]</scope>
    <source>
        <strain evidence="12">ATCC BAA-1314 / JCM 13912 / FAM5</strain>
    </source>
</reference>
<dbReference type="NCBIfam" id="TIGR00546">
    <property type="entry name" value="lnt"/>
    <property type="match status" value="1"/>
</dbReference>
<dbReference type="Pfam" id="PF20154">
    <property type="entry name" value="LNT_N"/>
    <property type="match status" value="1"/>
</dbReference>
<dbReference type="InterPro" id="IPR004563">
    <property type="entry name" value="Apolipo_AcylTrfase"/>
</dbReference>
<dbReference type="GO" id="GO:0042158">
    <property type="term" value="P:lipoprotein biosynthetic process"/>
    <property type="evidence" value="ECO:0007669"/>
    <property type="project" value="UniProtKB-UniRule"/>
</dbReference>
<dbReference type="RefSeq" id="WP_008061431.1">
    <property type="nucleotide sequence ID" value="NZ_AFHG01000049.1"/>
</dbReference>
<feature type="transmembrane region" description="Helical" evidence="9">
    <location>
        <begin position="117"/>
        <end position="140"/>
    </location>
</feature>
<comment type="caution">
    <text evidence="11">The sequence shown here is derived from an EMBL/GenBank/DDBJ whole genome shotgun (WGS) entry which is preliminary data.</text>
</comment>
<dbReference type="EMBL" id="AFHG01000049">
    <property type="protein sequence ID" value="EGK71603.1"/>
    <property type="molecule type" value="Genomic_DNA"/>
</dbReference>
<keyword evidence="6 9" id="KW-1133">Transmembrane helix</keyword>
<evidence type="ECO:0000313" key="11">
    <source>
        <dbReference type="EMBL" id="EGK71603.1"/>
    </source>
</evidence>
<evidence type="ECO:0000256" key="3">
    <source>
        <dbReference type="ARBA" id="ARBA00022475"/>
    </source>
</evidence>
<keyword evidence="8 9" id="KW-0012">Acyltransferase</keyword>
<keyword evidence="11" id="KW-0449">Lipoprotein</keyword>